<evidence type="ECO:0000256" key="4">
    <source>
        <dbReference type="ARBA" id="ARBA00022989"/>
    </source>
</evidence>
<proteinExistence type="predicted"/>
<keyword evidence="4 6" id="KW-1133">Transmembrane helix</keyword>
<evidence type="ECO:0000313" key="7">
    <source>
        <dbReference type="EMBL" id="SFL40981.1"/>
    </source>
</evidence>
<feature type="transmembrane region" description="Helical" evidence="6">
    <location>
        <begin position="209"/>
        <end position="231"/>
    </location>
</feature>
<dbReference type="EMBL" id="FOTV01000001">
    <property type="protein sequence ID" value="SFL40981.1"/>
    <property type="molecule type" value="Genomic_DNA"/>
</dbReference>
<evidence type="ECO:0000256" key="6">
    <source>
        <dbReference type="SAM" id="Phobius"/>
    </source>
</evidence>
<feature type="transmembrane region" description="Helical" evidence="6">
    <location>
        <begin position="291"/>
        <end position="314"/>
    </location>
</feature>
<evidence type="ECO:0000256" key="1">
    <source>
        <dbReference type="ARBA" id="ARBA00004651"/>
    </source>
</evidence>
<organism evidence="7 8">
    <name type="scientific">Marinobacter salarius</name>
    <dbReference type="NCBI Taxonomy" id="1420917"/>
    <lineage>
        <taxon>Bacteria</taxon>
        <taxon>Pseudomonadati</taxon>
        <taxon>Pseudomonadota</taxon>
        <taxon>Gammaproteobacteria</taxon>
        <taxon>Pseudomonadales</taxon>
        <taxon>Marinobacteraceae</taxon>
        <taxon>Marinobacter</taxon>
    </lineage>
</organism>
<feature type="transmembrane region" description="Helical" evidence="6">
    <location>
        <begin position="379"/>
        <end position="401"/>
    </location>
</feature>
<protein>
    <submittedName>
        <fullName evidence="7">Membrane protein involved in the export of O-antigen and teichoic acid</fullName>
    </submittedName>
</protein>
<keyword evidence="3 6" id="KW-0812">Transmembrane</keyword>
<name>A0ABY1FIB5_9GAMM</name>
<evidence type="ECO:0000256" key="3">
    <source>
        <dbReference type="ARBA" id="ARBA00022692"/>
    </source>
</evidence>
<gene>
    <name evidence="7" type="ORF">SAMN04487868_101357</name>
</gene>
<feature type="transmembrane region" description="Helical" evidence="6">
    <location>
        <begin position="27"/>
        <end position="51"/>
    </location>
</feature>
<dbReference type="PANTHER" id="PTHR30250:SF11">
    <property type="entry name" value="O-ANTIGEN TRANSPORTER-RELATED"/>
    <property type="match status" value="1"/>
</dbReference>
<dbReference type="PANTHER" id="PTHR30250">
    <property type="entry name" value="PST FAMILY PREDICTED COLANIC ACID TRANSPORTER"/>
    <property type="match status" value="1"/>
</dbReference>
<feature type="transmembrane region" description="Helical" evidence="6">
    <location>
        <begin position="72"/>
        <end position="98"/>
    </location>
</feature>
<reference evidence="7 8" key="1">
    <citation type="submission" date="2016-10" db="EMBL/GenBank/DDBJ databases">
        <authorList>
            <person name="Varghese N."/>
            <person name="Submissions S."/>
        </authorList>
    </citation>
    <scope>NUCLEOTIDE SEQUENCE [LARGE SCALE GENOMIC DNA]</scope>
    <source>
        <strain evidence="7 8">DSM 26291</strain>
    </source>
</reference>
<evidence type="ECO:0000256" key="5">
    <source>
        <dbReference type="ARBA" id="ARBA00023136"/>
    </source>
</evidence>
<keyword evidence="8" id="KW-1185">Reference proteome</keyword>
<feature type="transmembrane region" description="Helical" evidence="6">
    <location>
        <begin position="251"/>
        <end position="271"/>
    </location>
</feature>
<evidence type="ECO:0000256" key="2">
    <source>
        <dbReference type="ARBA" id="ARBA00022475"/>
    </source>
</evidence>
<feature type="transmembrane region" description="Helical" evidence="6">
    <location>
        <begin position="357"/>
        <end position="373"/>
    </location>
</feature>
<dbReference type="InterPro" id="IPR050833">
    <property type="entry name" value="Poly_Biosynth_Transport"/>
</dbReference>
<feature type="transmembrane region" description="Helical" evidence="6">
    <location>
        <begin position="320"/>
        <end position="345"/>
    </location>
</feature>
<dbReference type="Pfam" id="PF13440">
    <property type="entry name" value="Polysacc_synt_3"/>
    <property type="match status" value="1"/>
</dbReference>
<comment type="caution">
    <text evidence="7">The sequence shown here is derived from an EMBL/GenBank/DDBJ whole genome shotgun (WGS) entry which is preliminary data.</text>
</comment>
<feature type="transmembrane region" description="Helical" evidence="6">
    <location>
        <begin position="167"/>
        <end position="188"/>
    </location>
</feature>
<keyword evidence="5 6" id="KW-0472">Membrane</keyword>
<evidence type="ECO:0000313" key="8">
    <source>
        <dbReference type="Proteomes" id="UP000199211"/>
    </source>
</evidence>
<accession>A0ABY1FIB5</accession>
<comment type="subcellular location">
    <subcellularLocation>
        <location evidence="1">Cell membrane</location>
        <topology evidence="1">Multi-pass membrane protein</topology>
    </subcellularLocation>
</comment>
<feature type="transmembrane region" description="Helical" evidence="6">
    <location>
        <begin position="104"/>
        <end position="122"/>
    </location>
</feature>
<keyword evidence="2" id="KW-1003">Cell membrane</keyword>
<sequence>MRLAAIPIGLATSVLLARFLGPEQFGQYAFIMALVPLLALPITGGMQTLLTREVASYSQAGRWSLYKGALNAAHGWAISISLCIFAIYVIFAFGIAVIPTSGKWSLLSIALLMLPLLGLNTARNGVIKGLGMPAMAELPGMLIQPLIALGVLSGVAFTVGLNANSAIWVQVVSVAFTFSIATVIFFKLRPTEAVSVKGEYDLRAWGSALTPFILLSLVGTFNAQLGILTLGLFSSDEQVAALRVAERGSHFVALSLTIVNLVISPHIVNAFKSNDMKLLQRLSRQSARGAFAIALPIGLLLIFFGDSLISVLFGEEYSEISYLPLIILVIGQLFNVFFGSVGFLLAMTGNEKQSFKGQVFAVLVNLFLCWALVPTMGAVGAAIAVSSSIIFWNAILGYLVYRKVGIRPSAA</sequence>
<dbReference type="Proteomes" id="UP000199211">
    <property type="component" value="Unassembled WGS sequence"/>
</dbReference>